<proteinExistence type="predicted"/>
<name>A0A8S1SBM3_PAROT</name>
<reference evidence="2" key="1">
    <citation type="submission" date="2021-01" db="EMBL/GenBank/DDBJ databases">
        <authorList>
            <consortium name="Genoscope - CEA"/>
            <person name="William W."/>
        </authorList>
    </citation>
    <scope>NUCLEOTIDE SEQUENCE</scope>
</reference>
<feature type="compositionally biased region" description="Polar residues" evidence="1">
    <location>
        <begin position="164"/>
        <end position="177"/>
    </location>
</feature>
<dbReference type="AlphaFoldDB" id="A0A8S1SBM3"/>
<organism evidence="2 3">
    <name type="scientific">Paramecium octaurelia</name>
    <dbReference type="NCBI Taxonomy" id="43137"/>
    <lineage>
        <taxon>Eukaryota</taxon>
        <taxon>Sar</taxon>
        <taxon>Alveolata</taxon>
        <taxon>Ciliophora</taxon>
        <taxon>Intramacronucleata</taxon>
        <taxon>Oligohymenophorea</taxon>
        <taxon>Peniculida</taxon>
        <taxon>Parameciidae</taxon>
        <taxon>Paramecium</taxon>
    </lineage>
</organism>
<dbReference type="EMBL" id="CAJJDP010000007">
    <property type="protein sequence ID" value="CAD8137343.1"/>
    <property type="molecule type" value="Genomic_DNA"/>
</dbReference>
<evidence type="ECO:0000256" key="1">
    <source>
        <dbReference type="SAM" id="MobiDB-lite"/>
    </source>
</evidence>
<dbReference type="OrthoDB" id="307436at2759"/>
<evidence type="ECO:0000313" key="3">
    <source>
        <dbReference type="Proteomes" id="UP000683925"/>
    </source>
</evidence>
<feature type="compositionally biased region" description="Basic residues" evidence="1">
    <location>
        <begin position="238"/>
        <end position="247"/>
    </location>
</feature>
<sequence length="247" mass="28522">MGVVQTCIKQRNSAPQIEYKVPTILRRKQIVKHPHKQNILIPPLSQLGEYHESLEQLELALQENNINLSIHKTATFNSSSANRQSISINPSLNLSLNTTIPNMIQPQINQNLSIQEQPQPQQKNEQLVQRRQTYKDSQFKIRAEVQCDKNSSYARSLSSNSRAQKAQNANNDEQSVSLKRDSETNTKKSILKNKQQIITNQLKRGISLRQQQQIINDDTQSQRTSKSQKRVKFDPKIFRPKNTHFFQ</sequence>
<feature type="compositionally biased region" description="Low complexity" evidence="1">
    <location>
        <begin position="150"/>
        <end position="163"/>
    </location>
</feature>
<evidence type="ECO:0000313" key="2">
    <source>
        <dbReference type="EMBL" id="CAD8137343.1"/>
    </source>
</evidence>
<gene>
    <name evidence="2" type="ORF">POCTA_138.1.T0080335</name>
</gene>
<protein>
    <submittedName>
        <fullName evidence="2">Uncharacterized protein</fullName>
    </submittedName>
</protein>
<keyword evidence="3" id="KW-1185">Reference proteome</keyword>
<dbReference type="Proteomes" id="UP000683925">
    <property type="component" value="Unassembled WGS sequence"/>
</dbReference>
<feature type="region of interest" description="Disordered" evidence="1">
    <location>
        <begin position="213"/>
        <end position="247"/>
    </location>
</feature>
<comment type="caution">
    <text evidence="2">The sequence shown here is derived from an EMBL/GenBank/DDBJ whole genome shotgun (WGS) entry which is preliminary data.</text>
</comment>
<feature type="region of interest" description="Disordered" evidence="1">
    <location>
        <begin position="150"/>
        <end position="189"/>
    </location>
</feature>
<dbReference type="OMA" id="NTTIPNM"/>
<feature type="compositionally biased region" description="Polar residues" evidence="1">
    <location>
        <begin position="213"/>
        <end position="225"/>
    </location>
</feature>
<accession>A0A8S1SBM3</accession>